<evidence type="ECO:0000259" key="4">
    <source>
        <dbReference type="PROSITE" id="PS01124"/>
    </source>
</evidence>
<evidence type="ECO:0000256" key="2">
    <source>
        <dbReference type="ARBA" id="ARBA00023125"/>
    </source>
</evidence>
<dbReference type="InterPro" id="IPR020449">
    <property type="entry name" value="Tscrpt_reg_AraC-type_HTH"/>
</dbReference>
<keyword evidence="3" id="KW-0804">Transcription</keyword>
<dbReference type="PRINTS" id="PR00032">
    <property type="entry name" value="HTHARAC"/>
</dbReference>
<keyword evidence="6" id="KW-1185">Reference proteome</keyword>
<dbReference type="Pfam" id="PF20240">
    <property type="entry name" value="DUF6597"/>
    <property type="match status" value="1"/>
</dbReference>
<proteinExistence type="predicted"/>
<dbReference type="SMART" id="SM00342">
    <property type="entry name" value="HTH_ARAC"/>
    <property type="match status" value="1"/>
</dbReference>
<dbReference type="Proteomes" id="UP000199421">
    <property type="component" value="Unassembled WGS sequence"/>
</dbReference>
<dbReference type="PANTHER" id="PTHR46796">
    <property type="entry name" value="HTH-TYPE TRANSCRIPTIONAL ACTIVATOR RHAS-RELATED"/>
    <property type="match status" value="1"/>
</dbReference>
<dbReference type="InterPro" id="IPR050204">
    <property type="entry name" value="AraC_XylS_family_regulators"/>
</dbReference>
<dbReference type="Gene3D" id="1.10.10.60">
    <property type="entry name" value="Homeodomain-like"/>
    <property type="match status" value="1"/>
</dbReference>
<dbReference type="InterPro" id="IPR018060">
    <property type="entry name" value="HTH_AraC"/>
</dbReference>
<reference evidence="6" key="1">
    <citation type="submission" date="2016-10" db="EMBL/GenBank/DDBJ databases">
        <authorList>
            <person name="Varghese N."/>
            <person name="Submissions S."/>
        </authorList>
    </citation>
    <scope>NUCLEOTIDE SEQUENCE [LARGE SCALE GENOMIC DNA]</scope>
    <source>
        <strain evidence="6">DSM 18733</strain>
    </source>
</reference>
<dbReference type="AlphaFoldDB" id="A0A1H7MJN4"/>
<dbReference type="InterPro" id="IPR046532">
    <property type="entry name" value="DUF6597"/>
</dbReference>
<accession>A0A1H7MJN4</accession>
<dbReference type="STRING" id="407022.SAMN05661044_02031"/>
<dbReference type="EMBL" id="FOAF01000001">
    <property type="protein sequence ID" value="SEL11289.1"/>
    <property type="molecule type" value="Genomic_DNA"/>
</dbReference>
<dbReference type="RefSeq" id="WP_093323025.1">
    <property type="nucleotide sequence ID" value="NZ_FOAF01000001.1"/>
</dbReference>
<evidence type="ECO:0000256" key="1">
    <source>
        <dbReference type="ARBA" id="ARBA00023015"/>
    </source>
</evidence>
<dbReference type="OrthoDB" id="323290at2"/>
<dbReference type="Pfam" id="PF12833">
    <property type="entry name" value="HTH_18"/>
    <property type="match status" value="1"/>
</dbReference>
<keyword evidence="2 5" id="KW-0238">DNA-binding</keyword>
<dbReference type="InterPro" id="IPR009057">
    <property type="entry name" value="Homeodomain-like_sf"/>
</dbReference>
<organism evidence="5 6">
    <name type="scientific">Olivibacter domesticus</name>
    <name type="common">Pseudosphingobacterium domesticum</name>
    <dbReference type="NCBI Taxonomy" id="407022"/>
    <lineage>
        <taxon>Bacteria</taxon>
        <taxon>Pseudomonadati</taxon>
        <taxon>Bacteroidota</taxon>
        <taxon>Sphingobacteriia</taxon>
        <taxon>Sphingobacteriales</taxon>
        <taxon>Sphingobacteriaceae</taxon>
        <taxon>Olivibacter</taxon>
    </lineage>
</organism>
<evidence type="ECO:0000256" key="3">
    <source>
        <dbReference type="ARBA" id="ARBA00023163"/>
    </source>
</evidence>
<dbReference type="PANTHER" id="PTHR46796:SF13">
    <property type="entry name" value="HTH-TYPE TRANSCRIPTIONAL ACTIVATOR RHAS"/>
    <property type="match status" value="1"/>
</dbReference>
<dbReference type="PROSITE" id="PS01124">
    <property type="entry name" value="HTH_ARAC_FAMILY_2"/>
    <property type="match status" value="1"/>
</dbReference>
<feature type="domain" description="HTH araC/xylS-type" evidence="4">
    <location>
        <begin position="159"/>
        <end position="259"/>
    </location>
</feature>
<keyword evidence="1" id="KW-0805">Transcription regulation</keyword>
<dbReference type="SUPFAM" id="SSF46689">
    <property type="entry name" value="Homeodomain-like"/>
    <property type="match status" value="1"/>
</dbReference>
<name>A0A1H7MJN4_OLID1</name>
<sequence length="268" mass="30736">MKFITIQPPASLSRYVSSFWALEGSSSILSPYVFRLMADGMAALVFHYSGAFNEVYHDGRQEESIISGLTSQSEKFRIFSINRDFAMFGAHLYPYAISHLFSIPSTELKNQLIDLKSLLGKHDDGLEEGIMLAKDLPARVKIITRFLENRLCKIPPIPPGIFETINYITKTNGTIEVDALAQRNFLSMRQFERNFKQYSGFSPKTFSRIIRFQNALSQKDKSKKTLTQIAFDAGYSDQAHFIRDFKEFSGITPKEYFRERSENSNFKL</sequence>
<dbReference type="GO" id="GO:0043565">
    <property type="term" value="F:sequence-specific DNA binding"/>
    <property type="evidence" value="ECO:0007669"/>
    <property type="project" value="InterPro"/>
</dbReference>
<evidence type="ECO:0000313" key="5">
    <source>
        <dbReference type="EMBL" id="SEL11289.1"/>
    </source>
</evidence>
<gene>
    <name evidence="5" type="ORF">SAMN05661044_02031</name>
</gene>
<evidence type="ECO:0000313" key="6">
    <source>
        <dbReference type="Proteomes" id="UP000199421"/>
    </source>
</evidence>
<dbReference type="GO" id="GO:0003700">
    <property type="term" value="F:DNA-binding transcription factor activity"/>
    <property type="evidence" value="ECO:0007669"/>
    <property type="project" value="InterPro"/>
</dbReference>
<protein>
    <submittedName>
        <fullName evidence="5">AraC-type DNA-binding protein</fullName>
    </submittedName>
</protein>